<evidence type="ECO:0000259" key="4">
    <source>
        <dbReference type="PROSITE" id="PS50043"/>
    </source>
</evidence>
<keyword evidence="7" id="KW-1185">Reference proteome</keyword>
<sequence>MLAARRVLIVDDHPVVRRGLGALLQTEPWVASVAEAATVAEALREATAGRPHVVAMDLLLPDGDGLDAAGRILRLVPGVRILILTMTRDDGAAARALRAGVHGYVVKDADPDLVVEALRTVAGGGSVLGPGLGPALMTAPAGLPPPLDRLTARERDIVGRLAAGSSNARIAHALGLSEKTVRNQLSAIFAKLGVGDRVQAALLARDAGLVAAPR</sequence>
<dbReference type="InterPro" id="IPR058245">
    <property type="entry name" value="NreC/VraR/RcsB-like_REC"/>
</dbReference>
<protein>
    <submittedName>
        <fullName evidence="6">DNA-binding response regulator</fullName>
    </submittedName>
</protein>
<dbReference type="Pfam" id="PF00196">
    <property type="entry name" value="GerE"/>
    <property type="match status" value="1"/>
</dbReference>
<dbReference type="CDD" id="cd17535">
    <property type="entry name" value="REC_NarL-like"/>
    <property type="match status" value="1"/>
</dbReference>
<dbReference type="EMBL" id="BMQB01000005">
    <property type="protein sequence ID" value="GGJ95278.1"/>
    <property type="molecule type" value="Genomic_DNA"/>
</dbReference>
<dbReference type="SUPFAM" id="SSF52172">
    <property type="entry name" value="CheY-like"/>
    <property type="match status" value="1"/>
</dbReference>
<dbReference type="GO" id="GO:0006355">
    <property type="term" value="P:regulation of DNA-templated transcription"/>
    <property type="evidence" value="ECO:0007669"/>
    <property type="project" value="InterPro"/>
</dbReference>
<proteinExistence type="predicted"/>
<dbReference type="InterPro" id="IPR011006">
    <property type="entry name" value="CheY-like_superfamily"/>
</dbReference>
<dbReference type="InterPro" id="IPR039420">
    <property type="entry name" value="WalR-like"/>
</dbReference>
<feature type="modified residue" description="4-aspartylphosphate" evidence="3">
    <location>
        <position position="57"/>
    </location>
</feature>
<feature type="domain" description="HTH luxR-type" evidence="4">
    <location>
        <begin position="143"/>
        <end position="208"/>
    </location>
</feature>
<name>A0A8J3B4L2_9ACTN</name>
<dbReference type="PROSITE" id="PS50043">
    <property type="entry name" value="HTH_LUXR_2"/>
    <property type="match status" value="1"/>
</dbReference>
<dbReference type="CDD" id="cd06170">
    <property type="entry name" value="LuxR_C_like"/>
    <property type="match status" value="1"/>
</dbReference>
<evidence type="ECO:0000256" key="1">
    <source>
        <dbReference type="ARBA" id="ARBA00022553"/>
    </source>
</evidence>
<dbReference type="SUPFAM" id="SSF46894">
    <property type="entry name" value="C-terminal effector domain of the bipartite response regulators"/>
    <property type="match status" value="1"/>
</dbReference>
<comment type="caution">
    <text evidence="6">The sequence shown here is derived from an EMBL/GenBank/DDBJ whole genome shotgun (WGS) entry which is preliminary data.</text>
</comment>
<dbReference type="SMART" id="SM00421">
    <property type="entry name" value="HTH_LUXR"/>
    <property type="match status" value="1"/>
</dbReference>
<evidence type="ECO:0000256" key="3">
    <source>
        <dbReference type="PROSITE-ProRule" id="PRU00169"/>
    </source>
</evidence>
<dbReference type="Proteomes" id="UP000649739">
    <property type="component" value="Unassembled WGS sequence"/>
</dbReference>
<evidence type="ECO:0000313" key="6">
    <source>
        <dbReference type="EMBL" id="GGJ95278.1"/>
    </source>
</evidence>
<reference evidence="6" key="1">
    <citation type="journal article" date="2014" name="Int. J. Syst. Evol. Microbiol.">
        <title>Complete genome sequence of Corynebacterium casei LMG S-19264T (=DSM 44701T), isolated from a smear-ripened cheese.</title>
        <authorList>
            <consortium name="US DOE Joint Genome Institute (JGI-PGF)"/>
            <person name="Walter F."/>
            <person name="Albersmeier A."/>
            <person name="Kalinowski J."/>
            <person name="Ruckert C."/>
        </authorList>
    </citation>
    <scope>NUCLEOTIDE SEQUENCE</scope>
    <source>
        <strain evidence="6">JCM 3090</strain>
    </source>
</reference>
<dbReference type="InterPro" id="IPR001789">
    <property type="entry name" value="Sig_transdc_resp-reg_receiver"/>
</dbReference>
<evidence type="ECO:0000259" key="5">
    <source>
        <dbReference type="PROSITE" id="PS50110"/>
    </source>
</evidence>
<dbReference type="AlphaFoldDB" id="A0A8J3B4L2"/>
<reference evidence="6" key="2">
    <citation type="submission" date="2020-09" db="EMBL/GenBank/DDBJ databases">
        <authorList>
            <person name="Sun Q."/>
            <person name="Ohkuma M."/>
        </authorList>
    </citation>
    <scope>NUCLEOTIDE SEQUENCE</scope>
    <source>
        <strain evidence="6">JCM 3090</strain>
    </source>
</reference>
<evidence type="ECO:0000313" key="7">
    <source>
        <dbReference type="Proteomes" id="UP000649739"/>
    </source>
</evidence>
<feature type="domain" description="Response regulatory" evidence="5">
    <location>
        <begin position="6"/>
        <end position="122"/>
    </location>
</feature>
<organism evidence="6 7">
    <name type="scientific">Pilimelia anulata</name>
    <dbReference type="NCBI Taxonomy" id="53371"/>
    <lineage>
        <taxon>Bacteria</taxon>
        <taxon>Bacillati</taxon>
        <taxon>Actinomycetota</taxon>
        <taxon>Actinomycetes</taxon>
        <taxon>Micromonosporales</taxon>
        <taxon>Micromonosporaceae</taxon>
        <taxon>Pilimelia</taxon>
    </lineage>
</organism>
<dbReference type="InterPro" id="IPR000792">
    <property type="entry name" value="Tscrpt_reg_LuxR_C"/>
</dbReference>
<dbReference type="GO" id="GO:0003677">
    <property type="term" value="F:DNA binding"/>
    <property type="evidence" value="ECO:0007669"/>
    <property type="project" value="UniProtKB-KW"/>
</dbReference>
<gene>
    <name evidence="6" type="ORF">GCM10010123_26320</name>
</gene>
<keyword evidence="1 3" id="KW-0597">Phosphoprotein</keyword>
<dbReference type="RefSeq" id="WP_189170411.1">
    <property type="nucleotide sequence ID" value="NZ_BMQB01000005.1"/>
</dbReference>
<accession>A0A8J3B4L2</accession>
<dbReference type="Pfam" id="PF00072">
    <property type="entry name" value="Response_reg"/>
    <property type="match status" value="1"/>
</dbReference>
<dbReference type="PANTHER" id="PTHR43214">
    <property type="entry name" value="TWO-COMPONENT RESPONSE REGULATOR"/>
    <property type="match status" value="1"/>
</dbReference>
<dbReference type="PROSITE" id="PS00622">
    <property type="entry name" value="HTH_LUXR_1"/>
    <property type="match status" value="1"/>
</dbReference>
<dbReference type="PRINTS" id="PR00038">
    <property type="entry name" value="HTHLUXR"/>
</dbReference>
<dbReference type="GO" id="GO:0000160">
    <property type="term" value="P:phosphorelay signal transduction system"/>
    <property type="evidence" value="ECO:0007669"/>
    <property type="project" value="InterPro"/>
</dbReference>
<evidence type="ECO:0000256" key="2">
    <source>
        <dbReference type="ARBA" id="ARBA00023125"/>
    </source>
</evidence>
<dbReference type="Gene3D" id="3.40.50.2300">
    <property type="match status" value="1"/>
</dbReference>
<dbReference type="PROSITE" id="PS50110">
    <property type="entry name" value="RESPONSE_REGULATORY"/>
    <property type="match status" value="1"/>
</dbReference>
<dbReference type="SMART" id="SM00448">
    <property type="entry name" value="REC"/>
    <property type="match status" value="1"/>
</dbReference>
<keyword evidence="2 6" id="KW-0238">DNA-binding</keyword>
<dbReference type="InterPro" id="IPR016032">
    <property type="entry name" value="Sig_transdc_resp-reg_C-effctor"/>
</dbReference>